<organism evidence="4 5">
    <name type="scientific">Sediminibacterium ginsengisoli</name>
    <dbReference type="NCBI Taxonomy" id="413434"/>
    <lineage>
        <taxon>Bacteria</taxon>
        <taxon>Pseudomonadati</taxon>
        <taxon>Bacteroidota</taxon>
        <taxon>Chitinophagia</taxon>
        <taxon>Chitinophagales</taxon>
        <taxon>Chitinophagaceae</taxon>
        <taxon>Sediminibacterium</taxon>
    </lineage>
</organism>
<dbReference type="GO" id="GO:0005886">
    <property type="term" value="C:plasma membrane"/>
    <property type="evidence" value="ECO:0007669"/>
    <property type="project" value="TreeGrafter"/>
</dbReference>
<proteinExistence type="predicted"/>
<keyword evidence="2" id="KW-0812">Transmembrane</keyword>
<evidence type="ECO:0000259" key="3">
    <source>
        <dbReference type="Pfam" id="PF05170"/>
    </source>
</evidence>
<dbReference type="RefSeq" id="WP_078832298.1">
    <property type="nucleotide sequence ID" value="NZ_FUWH01000010.1"/>
</dbReference>
<evidence type="ECO:0000313" key="4">
    <source>
        <dbReference type="EMBL" id="SKA09626.1"/>
    </source>
</evidence>
<gene>
    <name evidence="4" type="ORF">SAMN04488132_11047</name>
</gene>
<evidence type="ECO:0000313" key="5">
    <source>
        <dbReference type="Proteomes" id="UP000190888"/>
    </source>
</evidence>
<dbReference type="EMBL" id="FUWH01000010">
    <property type="protein sequence ID" value="SKA09626.1"/>
    <property type="molecule type" value="Genomic_DNA"/>
</dbReference>
<sequence>MGTGKRIRKIVAKTLKYTGISLLSILALMFLLPYLFPSYVSDKIKQWANQSIEAELNFSKARLSFFNHFPSLTLTLYDVSLKGSAPFRQDTLVAGKEIALGVNLASIFGKTLRIGEIYLTQSKLHILVDEQGRPNYNIYAPKQAAAKEKNADTSSAALKLERIQIDECELVYDDRSIPIRINASRLDYLGKGDLSKAIFDLASRIKMEGFSLSYGGQSFLENKNLDAKLVTQINTSSLALIFQENNLRINQLPVQFKGSFDFLKDGYRMNFSLTSPSTEFKNLFTALPPAAVTWLDRTTVKGEVTMAAELKGDYVASKNMAPDLAFSMNVKNGSVAAKNMAEPVEDIQVNFHFAMPQLNMEQMTVKIDTLHAKMGADEISAAIEEKGMSKPFINGNINAHLDLGKWYETLSLDSTMLIKGLFAVKGNFNGTYDKKARQFPVSNVSMELKDGYIKTGYYPVPLTDLHVSADVFNTKGTTSDLRVNIKPVTLKFDGQDFTLASKLENFDNLSYNIRSKGVLDLGKLYRLFAVEGYDLKGKIETDLSLQGTQADAIAKRYNKLHNKGTLVLHEIRLRSNSFPKPFLVRSGAFHIKDDKLVADKLLMRYGNTNVTLNGYVNNIINYALQDGAVLQGRWNMYTPDLYVDELMAFASADSVAQVQKTPPPASGVVMIPANLDMQFNVNAGRISYNGLRLDNCESVTTVKNGKLTISKAAFRLIDVPVNMTASYASINEKRAAFDYHITADEFDIQKAYKEIRLFREMATAAGKASGTVALDYRLSGMLNDNMYPIFSSLKGGGVLSLKKIKVYGLKLFSAISNTTGRDKINNPDLSKVDIKTKIARNIITIERFKLRVAGFRPRFEGQASFDGRLNLQARLGLPPFGIFGIPLSVTGTQEKPVVKIRRGRASDQLKETDEDADDDDKKEAADAALLEEQKKAAEKPKQQ</sequence>
<dbReference type="STRING" id="413434.SAMN04488132_11047"/>
<dbReference type="InterPro" id="IPR007844">
    <property type="entry name" value="AsmA"/>
</dbReference>
<protein>
    <submittedName>
        <fullName evidence="4">AsmA protein</fullName>
    </submittedName>
</protein>
<dbReference type="PANTHER" id="PTHR30441:SF8">
    <property type="entry name" value="DUF748 DOMAIN-CONTAINING PROTEIN"/>
    <property type="match status" value="1"/>
</dbReference>
<feature type="domain" description="AsmA" evidence="3">
    <location>
        <begin position="13"/>
        <end position="420"/>
    </location>
</feature>
<evidence type="ECO:0000256" key="1">
    <source>
        <dbReference type="SAM" id="MobiDB-lite"/>
    </source>
</evidence>
<keyword evidence="2" id="KW-1133">Transmembrane helix</keyword>
<feature type="transmembrane region" description="Helical" evidence="2">
    <location>
        <begin position="15"/>
        <end position="36"/>
    </location>
</feature>
<dbReference type="Proteomes" id="UP000190888">
    <property type="component" value="Unassembled WGS sequence"/>
</dbReference>
<dbReference type="InterPro" id="IPR052894">
    <property type="entry name" value="AsmA-related"/>
</dbReference>
<dbReference type="GO" id="GO:0090313">
    <property type="term" value="P:regulation of protein targeting to membrane"/>
    <property type="evidence" value="ECO:0007669"/>
    <property type="project" value="TreeGrafter"/>
</dbReference>
<keyword evidence="2" id="KW-0472">Membrane</keyword>
<feature type="region of interest" description="Disordered" evidence="1">
    <location>
        <begin position="899"/>
        <end position="943"/>
    </location>
</feature>
<dbReference type="OrthoDB" id="596403at2"/>
<reference evidence="4 5" key="1">
    <citation type="submission" date="2017-02" db="EMBL/GenBank/DDBJ databases">
        <authorList>
            <person name="Peterson S.W."/>
        </authorList>
    </citation>
    <scope>NUCLEOTIDE SEQUENCE [LARGE SCALE GENOMIC DNA]</scope>
    <source>
        <strain evidence="4 5">DSM 22335</strain>
    </source>
</reference>
<accession>A0A1T4R198</accession>
<keyword evidence="5" id="KW-1185">Reference proteome</keyword>
<dbReference type="PANTHER" id="PTHR30441">
    <property type="entry name" value="DUF748 DOMAIN-CONTAINING PROTEIN"/>
    <property type="match status" value="1"/>
</dbReference>
<evidence type="ECO:0000256" key="2">
    <source>
        <dbReference type="SAM" id="Phobius"/>
    </source>
</evidence>
<dbReference type="Pfam" id="PF05170">
    <property type="entry name" value="AsmA"/>
    <property type="match status" value="1"/>
</dbReference>
<name>A0A1T4R198_9BACT</name>
<dbReference type="AlphaFoldDB" id="A0A1T4R198"/>
<feature type="compositionally biased region" description="Basic and acidic residues" evidence="1">
    <location>
        <begin position="919"/>
        <end position="943"/>
    </location>
</feature>